<organism evidence="2 3">
    <name type="scientific">Arthrobacter ulcerisalmonis</name>
    <dbReference type="NCBI Taxonomy" id="2483813"/>
    <lineage>
        <taxon>Bacteria</taxon>
        <taxon>Bacillati</taxon>
        <taxon>Actinomycetota</taxon>
        <taxon>Actinomycetes</taxon>
        <taxon>Micrococcales</taxon>
        <taxon>Micrococcaceae</taxon>
        <taxon>Arthrobacter</taxon>
    </lineage>
</organism>
<proteinExistence type="predicted"/>
<reference evidence="2 3" key="1">
    <citation type="submission" date="2018-11" db="EMBL/GenBank/DDBJ databases">
        <authorList>
            <person name="Criscuolo A."/>
        </authorList>
    </citation>
    <scope>NUCLEOTIDE SEQUENCE [LARGE SCALE GENOMIC DNA]</scope>
    <source>
        <strain evidence="2">AT11b</strain>
    </source>
</reference>
<dbReference type="Proteomes" id="UP000280861">
    <property type="component" value="Unassembled WGS sequence"/>
</dbReference>
<keyword evidence="3" id="KW-1185">Reference proteome</keyword>
<dbReference type="Gene3D" id="3.40.630.30">
    <property type="match status" value="1"/>
</dbReference>
<dbReference type="GO" id="GO:0016747">
    <property type="term" value="F:acyltransferase activity, transferring groups other than amino-acyl groups"/>
    <property type="evidence" value="ECO:0007669"/>
    <property type="project" value="InterPro"/>
</dbReference>
<dbReference type="AlphaFoldDB" id="A0A3P5XV19"/>
<protein>
    <recommendedName>
        <fullName evidence="1">N-acetyltransferase domain-containing protein</fullName>
    </recommendedName>
</protein>
<dbReference type="RefSeq" id="WP_238989190.1">
    <property type="nucleotide sequence ID" value="NZ_CBCRYA010000009.1"/>
</dbReference>
<evidence type="ECO:0000313" key="3">
    <source>
        <dbReference type="Proteomes" id="UP000280861"/>
    </source>
</evidence>
<gene>
    <name evidence="2" type="ORF">PSET11_03202</name>
</gene>
<feature type="domain" description="N-acetyltransferase" evidence="1">
    <location>
        <begin position="141"/>
        <end position="277"/>
    </location>
</feature>
<name>A0A3P5XV19_9MICC</name>
<dbReference type="InterPro" id="IPR000182">
    <property type="entry name" value="GNAT_dom"/>
</dbReference>
<dbReference type="EMBL" id="UXAU01000041">
    <property type="protein sequence ID" value="VDC32916.1"/>
    <property type="molecule type" value="Genomic_DNA"/>
</dbReference>
<sequence length="277" mass="29699">MASSPLQDPSPQLTFQQLRTQYLAAYDQQLRLDAEVTGALAVTRIGPLLLATFDGGRGFITYADLAGADQAAIAAWVQQADMSFRAAPEVTAVEWKSRAHDAAPGLHQALSRSGFQQGEPESIMIGAAAGLVADTSLPAGITVRRITDPAEVRAVSAMQDTVFGEAVSVSRAQDLVNKLQRDDGTQLWAAEHAGQFVSAGRLEPVAGTDFAGIWGGATLPEWRHQGIYRTLTAERARAALQLGKTLIHSDSTEFSRPILERAGLLKVSSTTPYTWTR</sequence>
<dbReference type="PROSITE" id="PS51186">
    <property type="entry name" value="GNAT"/>
    <property type="match status" value="1"/>
</dbReference>
<evidence type="ECO:0000259" key="1">
    <source>
        <dbReference type="PROSITE" id="PS51186"/>
    </source>
</evidence>
<dbReference type="CDD" id="cd04301">
    <property type="entry name" value="NAT_SF"/>
    <property type="match status" value="1"/>
</dbReference>
<accession>A0A3P5XV19</accession>
<dbReference type="SUPFAM" id="SSF55729">
    <property type="entry name" value="Acyl-CoA N-acyltransferases (Nat)"/>
    <property type="match status" value="1"/>
</dbReference>
<evidence type="ECO:0000313" key="2">
    <source>
        <dbReference type="EMBL" id="VDC32916.1"/>
    </source>
</evidence>
<dbReference type="InterPro" id="IPR016181">
    <property type="entry name" value="Acyl_CoA_acyltransferase"/>
</dbReference>